<dbReference type="PANTHER" id="PTHR47926">
    <property type="entry name" value="PENTATRICOPEPTIDE REPEAT-CONTAINING PROTEIN"/>
    <property type="match status" value="1"/>
</dbReference>
<dbReference type="Pfam" id="PF20431">
    <property type="entry name" value="E_motif"/>
    <property type="match status" value="1"/>
</dbReference>
<dbReference type="Pfam" id="PF01535">
    <property type="entry name" value="PPR"/>
    <property type="match status" value="5"/>
</dbReference>
<dbReference type="InParanoid" id="A0A200PW82"/>
<dbReference type="InterPro" id="IPR046848">
    <property type="entry name" value="E_motif"/>
</dbReference>
<dbReference type="NCBIfam" id="TIGR00756">
    <property type="entry name" value="PPR"/>
    <property type="match status" value="5"/>
</dbReference>
<comment type="caution">
    <text evidence="4">The sequence shown here is derived from an EMBL/GenBank/DDBJ whole genome shotgun (WGS) entry which is preliminary data.</text>
</comment>
<comment type="similarity">
    <text evidence="2">Belongs to the PPR family. PCMP-E subfamily.</text>
</comment>
<keyword evidence="5" id="KW-1185">Reference proteome</keyword>
<protein>
    <submittedName>
        <fullName evidence="4">Pentatricopeptide repeat</fullName>
    </submittedName>
</protein>
<dbReference type="FunFam" id="1.25.40.10:FF:000470">
    <property type="entry name" value="Pentatricopeptide repeat-containing protein At5g66520"/>
    <property type="match status" value="1"/>
</dbReference>
<feature type="repeat" description="PPR" evidence="3">
    <location>
        <begin position="249"/>
        <end position="283"/>
    </location>
</feature>
<dbReference type="PROSITE" id="PS51375">
    <property type="entry name" value="PPR"/>
    <property type="match status" value="3"/>
</dbReference>
<dbReference type="Proteomes" id="UP000195402">
    <property type="component" value="Unassembled WGS sequence"/>
</dbReference>
<keyword evidence="1" id="KW-0677">Repeat</keyword>
<accession>A0A200PW82</accession>
<evidence type="ECO:0000256" key="1">
    <source>
        <dbReference type="ARBA" id="ARBA00022737"/>
    </source>
</evidence>
<organism evidence="4 5">
    <name type="scientific">Macleaya cordata</name>
    <name type="common">Five-seeded plume-poppy</name>
    <name type="synonym">Bocconia cordata</name>
    <dbReference type="NCBI Taxonomy" id="56857"/>
    <lineage>
        <taxon>Eukaryota</taxon>
        <taxon>Viridiplantae</taxon>
        <taxon>Streptophyta</taxon>
        <taxon>Embryophyta</taxon>
        <taxon>Tracheophyta</taxon>
        <taxon>Spermatophyta</taxon>
        <taxon>Magnoliopsida</taxon>
        <taxon>Ranunculales</taxon>
        <taxon>Papaveraceae</taxon>
        <taxon>Papaveroideae</taxon>
        <taxon>Macleaya</taxon>
    </lineage>
</organism>
<dbReference type="GO" id="GO:0009451">
    <property type="term" value="P:RNA modification"/>
    <property type="evidence" value="ECO:0007669"/>
    <property type="project" value="InterPro"/>
</dbReference>
<reference evidence="4 5" key="1">
    <citation type="journal article" date="2017" name="Mol. Plant">
        <title>The Genome of Medicinal Plant Macleaya cordata Provides New Insights into Benzylisoquinoline Alkaloids Metabolism.</title>
        <authorList>
            <person name="Liu X."/>
            <person name="Liu Y."/>
            <person name="Huang P."/>
            <person name="Ma Y."/>
            <person name="Qing Z."/>
            <person name="Tang Q."/>
            <person name="Cao H."/>
            <person name="Cheng P."/>
            <person name="Zheng Y."/>
            <person name="Yuan Z."/>
            <person name="Zhou Y."/>
            <person name="Liu J."/>
            <person name="Tang Z."/>
            <person name="Zhuo Y."/>
            <person name="Zhang Y."/>
            <person name="Yu L."/>
            <person name="Huang J."/>
            <person name="Yang P."/>
            <person name="Peng Q."/>
            <person name="Zhang J."/>
            <person name="Jiang W."/>
            <person name="Zhang Z."/>
            <person name="Lin K."/>
            <person name="Ro D.K."/>
            <person name="Chen X."/>
            <person name="Xiong X."/>
            <person name="Shang Y."/>
            <person name="Huang S."/>
            <person name="Zeng J."/>
        </authorList>
    </citation>
    <scope>NUCLEOTIDE SEQUENCE [LARGE SCALE GENOMIC DNA]</scope>
    <source>
        <strain evidence="5">cv. BLH2017</strain>
        <tissue evidence="4">Root</tissue>
    </source>
</reference>
<dbReference type="Gene3D" id="1.25.40.10">
    <property type="entry name" value="Tetratricopeptide repeat domain"/>
    <property type="match status" value="5"/>
</dbReference>
<dbReference type="InterPro" id="IPR046960">
    <property type="entry name" value="PPR_At4g14850-like_plant"/>
</dbReference>
<dbReference type="OrthoDB" id="330671at2759"/>
<name>A0A200PW82_MACCD</name>
<dbReference type="GO" id="GO:0003723">
    <property type="term" value="F:RNA binding"/>
    <property type="evidence" value="ECO:0007669"/>
    <property type="project" value="InterPro"/>
</dbReference>
<dbReference type="FunFam" id="1.25.40.10:FF:000334">
    <property type="entry name" value="Pentatricopeptide repeat-containing protein"/>
    <property type="match status" value="1"/>
</dbReference>
<proteinExistence type="inferred from homology"/>
<evidence type="ECO:0000313" key="4">
    <source>
        <dbReference type="EMBL" id="OVA02468.1"/>
    </source>
</evidence>
<feature type="repeat" description="PPR" evidence="3">
    <location>
        <begin position="186"/>
        <end position="220"/>
    </location>
</feature>
<evidence type="ECO:0000313" key="5">
    <source>
        <dbReference type="Proteomes" id="UP000195402"/>
    </source>
</evidence>
<sequence>MINSGYLPNPREIKIALLLYHPSLFKSLTAFNNISELKQFHAHIFTSGLSKKIFTITRLLAFLAISNKGDLNYAKTLFYQIQNPNFFMFNTMIQAFSHTQTLQSIKFYVQMLRLGIHPDKFTFPFLFKSSSILSMLFLGQQLHTHVLKLGLLSDVFILNNSISMYSNCGELSDSRRLFHEFFGIVDVVSWTSMITGHSNSGEIDVARGFFDQMPVRNVVSLNAMISGYAKIGRIDEARTLFDNLPQIIFASSWSSMISGYSQNGFCREALELFNKMINGGIRPNESALVSAISACAQLRSLEEGEWIYGYIKEEKFVVNVPLGTALVDMYGKCGKIEKAIEVFNEMGIKNVMTWNSMISGLAMNGFGKEALKLFWRMQKMGFEPNSITFIGVLSGCSHSGLVDEGRRIFYNIMTCLFKIRPELEHYGCMVDLLGRAGLIKEALNFVEGMPVEPHPGLWGAIVGACRIHGELKVGEEIGKKLIEMEPNNSGRYALLSNIFAAAKRWDDVEIVRGLLKGRNVLKNPGNSLVETY</sequence>
<feature type="repeat" description="PPR" evidence="3">
    <location>
        <begin position="350"/>
        <end position="384"/>
    </location>
</feature>
<dbReference type="OMA" id="WFFEAMP"/>
<dbReference type="InterPro" id="IPR011990">
    <property type="entry name" value="TPR-like_helical_dom_sf"/>
</dbReference>
<dbReference type="PANTHER" id="PTHR47926:SF463">
    <property type="entry name" value="PENTATRICOPEPTIDE REPEAT-CONTAINING PROTEIN"/>
    <property type="match status" value="1"/>
</dbReference>
<gene>
    <name evidence="4" type="ORF">BVC80_8783g10</name>
</gene>
<dbReference type="Pfam" id="PF13041">
    <property type="entry name" value="PPR_2"/>
    <property type="match status" value="1"/>
</dbReference>
<dbReference type="InterPro" id="IPR002885">
    <property type="entry name" value="PPR_rpt"/>
</dbReference>
<dbReference type="AlphaFoldDB" id="A0A200PW82"/>
<evidence type="ECO:0000256" key="2">
    <source>
        <dbReference type="ARBA" id="ARBA00061659"/>
    </source>
</evidence>
<dbReference type="EMBL" id="MVGT01003954">
    <property type="protein sequence ID" value="OVA02468.1"/>
    <property type="molecule type" value="Genomic_DNA"/>
</dbReference>
<evidence type="ECO:0000256" key="3">
    <source>
        <dbReference type="PROSITE-ProRule" id="PRU00708"/>
    </source>
</evidence>